<dbReference type="Pfam" id="PF00520">
    <property type="entry name" value="Ion_trans"/>
    <property type="match status" value="1"/>
</dbReference>
<evidence type="ECO:0000256" key="13">
    <source>
        <dbReference type="SAM" id="Phobius"/>
    </source>
</evidence>
<evidence type="ECO:0000313" key="16">
    <source>
        <dbReference type="Proteomes" id="UP001151699"/>
    </source>
</evidence>
<evidence type="ECO:0000256" key="4">
    <source>
        <dbReference type="ARBA" id="ARBA00022475"/>
    </source>
</evidence>
<dbReference type="GO" id="GO:0034702">
    <property type="term" value="C:monoatomic ion channel complex"/>
    <property type="evidence" value="ECO:0007669"/>
    <property type="project" value="UniProtKB-KW"/>
</dbReference>
<keyword evidence="3" id="KW-0813">Transport</keyword>
<feature type="non-terminal residue" evidence="15">
    <location>
        <position position="259"/>
    </location>
</feature>
<keyword evidence="11" id="KW-0407">Ion channel</keyword>
<accession>A0A9Q0S3N4</accession>
<evidence type="ECO:0000256" key="6">
    <source>
        <dbReference type="ARBA" id="ARBA00022882"/>
    </source>
</evidence>
<keyword evidence="16" id="KW-1185">Reference proteome</keyword>
<reference evidence="15" key="1">
    <citation type="submission" date="2022-07" db="EMBL/GenBank/DDBJ databases">
        <authorList>
            <person name="Trinca V."/>
            <person name="Uliana J.V.C."/>
            <person name="Torres T.T."/>
            <person name="Ward R.J."/>
            <person name="Monesi N."/>
        </authorList>
    </citation>
    <scope>NUCLEOTIDE SEQUENCE</scope>
    <source>
        <strain evidence="15">HSMRA1968</strain>
        <tissue evidence="15">Whole embryos</tissue>
    </source>
</reference>
<comment type="caution">
    <text evidence="15">The sequence shown here is derived from an EMBL/GenBank/DDBJ whole genome shotgun (WGS) entry which is preliminary data.</text>
</comment>
<keyword evidence="10 13" id="KW-0472">Membrane</keyword>
<dbReference type="InterPro" id="IPR031846">
    <property type="entry name" value="Hvcn1"/>
</dbReference>
<evidence type="ECO:0000259" key="14">
    <source>
        <dbReference type="Pfam" id="PF00520"/>
    </source>
</evidence>
<keyword evidence="9" id="KW-0406">Ion transport</keyword>
<evidence type="ECO:0000256" key="2">
    <source>
        <dbReference type="ARBA" id="ARBA00015897"/>
    </source>
</evidence>
<evidence type="ECO:0000256" key="3">
    <source>
        <dbReference type="ARBA" id="ARBA00022448"/>
    </source>
</evidence>
<comment type="subcellular location">
    <subcellularLocation>
        <location evidence="1">Cell membrane</location>
        <topology evidence="1">Multi-pass membrane protein</topology>
    </subcellularLocation>
</comment>
<dbReference type="Proteomes" id="UP001151699">
    <property type="component" value="Chromosome B"/>
</dbReference>
<dbReference type="PANTHER" id="PTHR46480:SF1">
    <property type="entry name" value="VOLTAGE-GATED HYDROGEN CHANNEL 1"/>
    <property type="match status" value="1"/>
</dbReference>
<dbReference type="AlphaFoldDB" id="A0A9Q0S3N4"/>
<evidence type="ECO:0000256" key="11">
    <source>
        <dbReference type="ARBA" id="ARBA00023303"/>
    </source>
</evidence>
<evidence type="ECO:0000256" key="8">
    <source>
        <dbReference type="ARBA" id="ARBA00023054"/>
    </source>
</evidence>
<feature type="transmembrane region" description="Helical" evidence="13">
    <location>
        <begin position="90"/>
        <end position="113"/>
    </location>
</feature>
<dbReference type="PANTHER" id="PTHR46480">
    <property type="entry name" value="F20B24.22"/>
    <property type="match status" value="1"/>
</dbReference>
<dbReference type="GO" id="GO:0005886">
    <property type="term" value="C:plasma membrane"/>
    <property type="evidence" value="ECO:0007669"/>
    <property type="project" value="UniProtKB-SubCell"/>
</dbReference>
<keyword evidence="4" id="KW-1003">Cell membrane</keyword>
<keyword evidence="6" id="KW-0851">Voltage-gated channel</keyword>
<dbReference type="InterPro" id="IPR027359">
    <property type="entry name" value="Volt_channel_dom_sf"/>
</dbReference>
<gene>
    <name evidence="15" type="primary">hvcn1_1</name>
    <name evidence="15" type="ORF">Bhyg_07127</name>
</gene>
<evidence type="ECO:0000256" key="12">
    <source>
        <dbReference type="ARBA" id="ARBA00031989"/>
    </source>
</evidence>
<dbReference type="InterPro" id="IPR005821">
    <property type="entry name" value="Ion_trans_dom"/>
</dbReference>
<evidence type="ECO:0000256" key="9">
    <source>
        <dbReference type="ARBA" id="ARBA00023065"/>
    </source>
</evidence>
<dbReference type="SUPFAM" id="SSF81324">
    <property type="entry name" value="Voltage-gated potassium channels"/>
    <property type="match status" value="1"/>
</dbReference>
<dbReference type="EMBL" id="WJQU01000002">
    <property type="protein sequence ID" value="KAJ6642180.1"/>
    <property type="molecule type" value="Genomic_DNA"/>
</dbReference>
<feature type="domain" description="Ion transport" evidence="14">
    <location>
        <begin position="87"/>
        <end position="213"/>
    </location>
</feature>
<keyword evidence="5 13" id="KW-0812">Transmembrane</keyword>
<evidence type="ECO:0000256" key="7">
    <source>
        <dbReference type="ARBA" id="ARBA00022989"/>
    </source>
</evidence>
<evidence type="ECO:0000313" key="15">
    <source>
        <dbReference type="EMBL" id="KAJ6642180.1"/>
    </source>
</evidence>
<evidence type="ECO:0000256" key="10">
    <source>
        <dbReference type="ARBA" id="ARBA00023136"/>
    </source>
</evidence>
<evidence type="ECO:0000256" key="1">
    <source>
        <dbReference type="ARBA" id="ARBA00004651"/>
    </source>
</evidence>
<organism evidence="15 16">
    <name type="scientific">Pseudolycoriella hygida</name>
    <dbReference type="NCBI Taxonomy" id="35572"/>
    <lineage>
        <taxon>Eukaryota</taxon>
        <taxon>Metazoa</taxon>
        <taxon>Ecdysozoa</taxon>
        <taxon>Arthropoda</taxon>
        <taxon>Hexapoda</taxon>
        <taxon>Insecta</taxon>
        <taxon>Pterygota</taxon>
        <taxon>Neoptera</taxon>
        <taxon>Endopterygota</taxon>
        <taxon>Diptera</taxon>
        <taxon>Nematocera</taxon>
        <taxon>Sciaroidea</taxon>
        <taxon>Sciaridae</taxon>
        <taxon>Pseudolycoriella</taxon>
    </lineage>
</organism>
<keyword evidence="7 13" id="KW-1133">Transmembrane helix</keyword>
<dbReference type="OrthoDB" id="7780252at2759"/>
<name>A0A9Q0S3N4_9DIPT</name>
<dbReference type="Gene3D" id="1.20.120.350">
    <property type="entry name" value="Voltage-gated potassium channels. Chain C"/>
    <property type="match status" value="1"/>
</dbReference>
<evidence type="ECO:0000256" key="5">
    <source>
        <dbReference type="ARBA" id="ARBA00022692"/>
    </source>
</evidence>
<proteinExistence type="predicted"/>
<feature type="transmembrane region" description="Helical" evidence="13">
    <location>
        <begin position="133"/>
        <end position="158"/>
    </location>
</feature>
<protein>
    <recommendedName>
        <fullName evidence="2">Voltage-gated hydrogen channel 1</fullName>
    </recommendedName>
    <alternativeName>
        <fullName evidence="12">Hydrogen voltage-gated channel 1</fullName>
    </alternativeName>
</protein>
<sequence length="259" mass="30112">MDTNNQTTIVPLDKNIPPNDVIASKKIEVNDELTTNSDPLLSDGPLPERKVNHNIRRHSSFFNIPALHASHDDSFRGRCFSLIYSTNFQIAIVGFVVLDCIFIIAELVIDLRITKDEVCDKVTCEAIKKDHSLILILQSISLGILTLFIIELLFKLYVLRLDFFKSKMEIFDYTIVIVSWTLDIVFFNHDEHAMNLLIFLRLWRLIRIIHAIAMSMRGPIENQLKQEKLEHQIAEAKLEKLFYYTKELEEEIDDLRNLL</sequence>
<keyword evidence="8" id="KW-0175">Coiled coil</keyword>
<dbReference type="GO" id="GO:0030171">
    <property type="term" value="F:voltage-gated proton channel activity"/>
    <property type="evidence" value="ECO:0007669"/>
    <property type="project" value="InterPro"/>
</dbReference>